<evidence type="ECO:0000313" key="3">
    <source>
        <dbReference type="Proteomes" id="UP000318571"/>
    </source>
</evidence>
<evidence type="ECO:0000256" key="1">
    <source>
        <dbReference type="SAM" id="Phobius"/>
    </source>
</evidence>
<dbReference type="EMBL" id="VCGU01000003">
    <property type="protein sequence ID" value="TRY77799.1"/>
    <property type="molecule type" value="Genomic_DNA"/>
</dbReference>
<keyword evidence="1" id="KW-1133">Transmembrane helix</keyword>
<keyword evidence="3" id="KW-1185">Reference proteome</keyword>
<reference evidence="2 3" key="1">
    <citation type="journal article" date="2018" name="Nat. Ecol. Evol.">
        <title>Genomic signatures of mitonuclear coevolution across populations of Tigriopus californicus.</title>
        <authorList>
            <person name="Barreto F.S."/>
            <person name="Watson E.T."/>
            <person name="Lima T.G."/>
            <person name="Willett C.S."/>
            <person name="Edmands S."/>
            <person name="Li W."/>
            <person name="Burton R.S."/>
        </authorList>
    </citation>
    <scope>NUCLEOTIDE SEQUENCE [LARGE SCALE GENOMIC DNA]</scope>
    <source>
        <strain evidence="2 3">San Diego</strain>
    </source>
</reference>
<feature type="transmembrane region" description="Helical" evidence="1">
    <location>
        <begin position="107"/>
        <end position="126"/>
    </location>
</feature>
<comment type="caution">
    <text evidence="2">The sequence shown here is derived from an EMBL/GenBank/DDBJ whole genome shotgun (WGS) entry which is preliminary data.</text>
</comment>
<organism evidence="2 3">
    <name type="scientific">Tigriopus californicus</name>
    <name type="common">Marine copepod</name>
    <dbReference type="NCBI Taxonomy" id="6832"/>
    <lineage>
        <taxon>Eukaryota</taxon>
        <taxon>Metazoa</taxon>
        <taxon>Ecdysozoa</taxon>
        <taxon>Arthropoda</taxon>
        <taxon>Crustacea</taxon>
        <taxon>Multicrustacea</taxon>
        <taxon>Hexanauplia</taxon>
        <taxon>Copepoda</taxon>
        <taxon>Harpacticoida</taxon>
        <taxon>Harpacticidae</taxon>
        <taxon>Tigriopus</taxon>
    </lineage>
</organism>
<dbReference type="Proteomes" id="UP000318571">
    <property type="component" value="Chromosome 11"/>
</dbReference>
<feature type="non-terminal residue" evidence="2">
    <location>
        <position position="1"/>
    </location>
</feature>
<keyword evidence="1" id="KW-0472">Membrane</keyword>
<keyword evidence="1" id="KW-0812">Transmembrane</keyword>
<sequence length="143" mass="15097">SDTFLNGLGGLFNLRLDHALVLGDNLTRDLGQSNGLVHTGLDRLGVSNTDVHIQRSNHRHIVLGFLSHLLAVLLTISLVSMTISGLAHGHHLNTGLLLEGHFDGLSGGVLVFLLIGVGAHLIVDLFNGLGAYCSGHIVAVFTI</sequence>
<dbReference type="AlphaFoldDB" id="A0A553PJG2"/>
<gene>
    <name evidence="2" type="ORF">TCAL_09768</name>
</gene>
<protein>
    <submittedName>
        <fullName evidence="2">Uncharacterized protein</fullName>
    </submittedName>
</protein>
<accession>A0A553PJG2</accession>
<feature type="non-terminal residue" evidence="2">
    <location>
        <position position="143"/>
    </location>
</feature>
<name>A0A553PJG2_TIGCA</name>
<proteinExistence type="predicted"/>
<evidence type="ECO:0000313" key="2">
    <source>
        <dbReference type="EMBL" id="TRY77799.1"/>
    </source>
</evidence>
<feature type="transmembrane region" description="Helical" evidence="1">
    <location>
        <begin position="61"/>
        <end position="87"/>
    </location>
</feature>